<organism evidence="2 3">
    <name type="scientific">Phaseolus angularis</name>
    <name type="common">Azuki bean</name>
    <name type="synonym">Vigna angularis</name>
    <dbReference type="NCBI Taxonomy" id="3914"/>
    <lineage>
        <taxon>Eukaryota</taxon>
        <taxon>Viridiplantae</taxon>
        <taxon>Streptophyta</taxon>
        <taxon>Embryophyta</taxon>
        <taxon>Tracheophyta</taxon>
        <taxon>Spermatophyta</taxon>
        <taxon>Magnoliopsida</taxon>
        <taxon>eudicotyledons</taxon>
        <taxon>Gunneridae</taxon>
        <taxon>Pentapetalae</taxon>
        <taxon>rosids</taxon>
        <taxon>fabids</taxon>
        <taxon>Fabales</taxon>
        <taxon>Fabaceae</taxon>
        <taxon>Papilionoideae</taxon>
        <taxon>50 kb inversion clade</taxon>
        <taxon>NPAAA clade</taxon>
        <taxon>indigoferoid/millettioid clade</taxon>
        <taxon>Phaseoleae</taxon>
        <taxon>Vigna</taxon>
    </lineage>
</organism>
<keyword evidence="1" id="KW-1133">Transmembrane helix</keyword>
<sequence length="173" mass="18676">MNHLAFFFFSRIISVRFISISMRIVSISLAISIFICSILTNPSPKTLIAATISLLPKIRIRARVLIQIRAGFLIPNLPKNLGARPGLSRGHPGGNSNPKPTGTGTWKPILVQPVQASSVAVLVDLLVQILIIIIVVVIIVTIGIVFGFDRRGTFLHGVHDLKVNPGGVESGFL</sequence>
<evidence type="ECO:0000256" key="1">
    <source>
        <dbReference type="SAM" id="Phobius"/>
    </source>
</evidence>
<evidence type="ECO:0000313" key="3">
    <source>
        <dbReference type="Proteomes" id="UP000053144"/>
    </source>
</evidence>
<proteinExistence type="predicted"/>
<dbReference type="Gramene" id="KOM52280">
    <property type="protein sequence ID" value="KOM52280"/>
    <property type="gene ID" value="LR48_Vigan09g093900"/>
</dbReference>
<accession>A0A0L9VB38</accession>
<reference evidence="3" key="1">
    <citation type="journal article" date="2015" name="Proc. Natl. Acad. Sci. U.S.A.">
        <title>Genome sequencing of adzuki bean (Vigna angularis) provides insight into high starch and low fat accumulation and domestication.</title>
        <authorList>
            <person name="Yang K."/>
            <person name="Tian Z."/>
            <person name="Chen C."/>
            <person name="Luo L."/>
            <person name="Zhao B."/>
            <person name="Wang Z."/>
            <person name="Yu L."/>
            <person name="Li Y."/>
            <person name="Sun Y."/>
            <person name="Li W."/>
            <person name="Chen Y."/>
            <person name="Li Y."/>
            <person name="Zhang Y."/>
            <person name="Ai D."/>
            <person name="Zhao J."/>
            <person name="Shang C."/>
            <person name="Ma Y."/>
            <person name="Wu B."/>
            <person name="Wang M."/>
            <person name="Gao L."/>
            <person name="Sun D."/>
            <person name="Zhang P."/>
            <person name="Guo F."/>
            <person name="Wang W."/>
            <person name="Li Y."/>
            <person name="Wang J."/>
            <person name="Varshney R.K."/>
            <person name="Wang J."/>
            <person name="Ling H.Q."/>
            <person name="Wan P."/>
        </authorList>
    </citation>
    <scope>NUCLEOTIDE SEQUENCE</scope>
    <source>
        <strain evidence="3">cv. Jingnong 6</strain>
    </source>
</reference>
<keyword evidence="1" id="KW-0472">Membrane</keyword>
<evidence type="ECO:0000313" key="2">
    <source>
        <dbReference type="EMBL" id="KOM52280.1"/>
    </source>
</evidence>
<feature type="transmembrane region" description="Helical" evidence="1">
    <location>
        <begin position="125"/>
        <end position="148"/>
    </location>
</feature>
<keyword evidence="1" id="KW-0812">Transmembrane</keyword>
<gene>
    <name evidence="2" type="ORF">LR48_Vigan09g093900</name>
</gene>
<dbReference type="Proteomes" id="UP000053144">
    <property type="component" value="Chromosome 9"/>
</dbReference>
<dbReference type="AlphaFoldDB" id="A0A0L9VB38"/>
<dbReference type="EMBL" id="CM003379">
    <property type="protein sequence ID" value="KOM52280.1"/>
    <property type="molecule type" value="Genomic_DNA"/>
</dbReference>
<name>A0A0L9VB38_PHAAN</name>
<protein>
    <submittedName>
        <fullName evidence="2">Uncharacterized protein</fullName>
    </submittedName>
</protein>
<feature type="transmembrane region" description="Helical" evidence="1">
    <location>
        <begin position="20"/>
        <end position="40"/>
    </location>
</feature>